<dbReference type="RefSeq" id="WP_049724237.1">
    <property type="nucleotide sequence ID" value="NZ_CP012154.1"/>
</dbReference>
<dbReference type="Pfam" id="PF03899">
    <property type="entry name" value="ATP-synt_I"/>
    <property type="match status" value="1"/>
</dbReference>
<organism evidence="6 7">
    <name type="scientific">Wenzhouxiangella marina</name>
    <dbReference type="NCBI Taxonomy" id="1579979"/>
    <lineage>
        <taxon>Bacteria</taxon>
        <taxon>Pseudomonadati</taxon>
        <taxon>Pseudomonadota</taxon>
        <taxon>Gammaproteobacteria</taxon>
        <taxon>Chromatiales</taxon>
        <taxon>Wenzhouxiangellaceae</taxon>
        <taxon>Wenzhouxiangella</taxon>
    </lineage>
</organism>
<evidence type="ECO:0000313" key="7">
    <source>
        <dbReference type="Proteomes" id="UP000066624"/>
    </source>
</evidence>
<reference evidence="6 7" key="1">
    <citation type="submission" date="2015-07" db="EMBL/GenBank/DDBJ databases">
        <authorList>
            <person name="Noorani M."/>
        </authorList>
    </citation>
    <scope>NUCLEOTIDE SEQUENCE [LARGE SCALE GENOMIC DNA]</scope>
    <source>
        <strain evidence="6 7">KCTC 42284</strain>
    </source>
</reference>
<keyword evidence="2" id="KW-1003">Cell membrane</keyword>
<evidence type="ECO:0000313" key="6">
    <source>
        <dbReference type="EMBL" id="AKS40530.1"/>
    </source>
</evidence>
<dbReference type="Proteomes" id="UP000066624">
    <property type="component" value="Chromosome"/>
</dbReference>
<keyword evidence="7" id="KW-1185">Reference proteome</keyword>
<gene>
    <name evidence="6" type="ORF">WM2015_141</name>
</gene>
<comment type="subcellular location">
    <subcellularLocation>
        <location evidence="1">Cell membrane</location>
        <topology evidence="1">Multi-pass membrane protein</topology>
    </subcellularLocation>
</comment>
<dbReference type="OrthoDB" id="9891449at2"/>
<sequence length="131" mass="13784">MHEAHFAKTIAWLLRVQALLSGAAAILFALIGGLEQSLAALIGGAIGIVLTAVTALRVGLSLGQDAKAMIAAFYRAMAFKLALAVILFVIVAKWFAGYFGPVLVGYVATVVAYWLAMGRLAHMSPGSEHQN</sequence>
<evidence type="ECO:0000256" key="1">
    <source>
        <dbReference type="ARBA" id="ARBA00004651"/>
    </source>
</evidence>
<evidence type="ECO:0000256" key="3">
    <source>
        <dbReference type="ARBA" id="ARBA00022692"/>
    </source>
</evidence>
<proteinExistence type="predicted"/>
<evidence type="ECO:0000256" key="5">
    <source>
        <dbReference type="ARBA" id="ARBA00023136"/>
    </source>
</evidence>
<protein>
    <submittedName>
        <fullName evidence="6">Uncharacterized protein</fullName>
    </submittedName>
</protein>
<dbReference type="KEGG" id="wma:WM2015_141"/>
<dbReference type="EMBL" id="CP012154">
    <property type="protein sequence ID" value="AKS40530.1"/>
    <property type="molecule type" value="Genomic_DNA"/>
</dbReference>
<name>A0A0K0XS95_9GAMM</name>
<keyword evidence="3" id="KW-0812">Transmembrane</keyword>
<dbReference type="STRING" id="1579979.WM2015_141"/>
<dbReference type="InterPro" id="IPR005598">
    <property type="entry name" value="ATP_synth_I"/>
</dbReference>
<evidence type="ECO:0000256" key="4">
    <source>
        <dbReference type="ARBA" id="ARBA00022989"/>
    </source>
</evidence>
<evidence type="ECO:0000256" key="2">
    <source>
        <dbReference type="ARBA" id="ARBA00022475"/>
    </source>
</evidence>
<keyword evidence="5" id="KW-0472">Membrane</keyword>
<accession>A0A0K0XS95</accession>
<dbReference type="GO" id="GO:0005886">
    <property type="term" value="C:plasma membrane"/>
    <property type="evidence" value="ECO:0007669"/>
    <property type="project" value="UniProtKB-SubCell"/>
</dbReference>
<keyword evidence="4" id="KW-1133">Transmembrane helix</keyword>
<dbReference type="AlphaFoldDB" id="A0A0K0XS95"/>